<sequence length="104" mass="11234">MGTLNPSTRDMSKKSKLLNWLSAYSASVLGACSCPYASSLRAGIDIERPSLVRIELAATSGTAAAQTLKKQLLRTSKVAAFAKGKARVIKRKVKMERVLKEGHD</sequence>
<dbReference type="Proteomes" id="UP000796880">
    <property type="component" value="Unassembled WGS sequence"/>
</dbReference>
<name>A0A8K0MMU8_9ROSA</name>
<dbReference type="EMBL" id="VOIH02000003">
    <property type="protein sequence ID" value="KAF3451220.1"/>
    <property type="molecule type" value="Genomic_DNA"/>
</dbReference>
<gene>
    <name evidence="1" type="ORF">FNV43_RR07313</name>
</gene>
<evidence type="ECO:0000313" key="1">
    <source>
        <dbReference type="EMBL" id="KAF3451220.1"/>
    </source>
</evidence>
<reference evidence="1" key="1">
    <citation type="submission" date="2020-03" db="EMBL/GenBank/DDBJ databases">
        <title>A high-quality chromosome-level genome assembly of a woody plant with both climbing and erect habits, Rhamnella rubrinervis.</title>
        <authorList>
            <person name="Lu Z."/>
            <person name="Yang Y."/>
            <person name="Zhu X."/>
            <person name="Sun Y."/>
        </authorList>
    </citation>
    <scope>NUCLEOTIDE SEQUENCE</scope>
    <source>
        <strain evidence="1">BYM</strain>
        <tissue evidence="1">Leaf</tissue>
    </source>
</reference>
<keyword evidence="2" id="KW-1185">Reference proteome</keyword>
<dbReference type="AlphaFoldDB" id="A0A8K0MMU8"/>
<organism evidence="1 2">
    <name type="scientific">Rhamnella rubrinervis</name>
    <dbReference type="NCBI Taxonomy" id="2594499"/>
    <lineage>
        <taxon>Eukaryota</taxon>
        <taxon>Viridiplantae</taxon>
        <taxon>Streptophyta</taxon>
        <taxon>Embryophyta</taxon>
        <taxon>Tracheophyta</taxon>
        <taxon>Spermatophyta</taxon>
        <taxon>Magnoliopsida</taxon>
        <taxon>eudicotyledons</taxon>
        <taxon>Gunneridae</taxon>
        <taxon>Pentapetalae</taxon>
        <taxon>rosids</taxon>
        <taxon>fabids</taxon>
        <taxon>Rosales</taxon>
        <taxon>Rhamnaceae</taxon>
        <taxon>rhamnoid group</taxon>
        <taxon>Rhamneae</taxon>
        <taxon>Rhamnella</taxon>
    </lineage>
</organism>
<protein>
    <submittedName>
        <fullName evidence="1">Uncharacterized protein</fullName>
    </submittedName>
</protein>
<accession>A0A8K0MMU8</accession>
<comment type="caution">
    <text evidence="1">The sequence shown here is derived from an EMBL/GenBank/DDBJ whole genome shotgun (WGS) entry which is preliminary data.</text>
</comment>
<dbReference type="OrthoDB" id="1805621at2759"/>
<evidence type="ECO:0000313" key="2">
    <source>
        <dbReference type="Proteomes" id="UP000796880"/>
    </source>
</evidence>
<proteinExistence type="predicted"/>